<keyword evidence="4" id="KW-1185">Reference proteome</keyword>
<keyword evidence="1" id="KW-0472">Membrane</keyword>
<dbReference type="SUPFAM" id="SSF56112">
    <property type="entry name" value="Protein kinase-like (PK-like)"/>
    <property type="match status" value="1"/>
</dbReference>
<comment type="caution">
    <text evidence="3">The sequence shown here is derived from an EMBL/GenBank/DDBJ whole genome shotgun (WGS) entry which is preliminary data.</text>
</comment>
<dbReference type="PROSITE" id="PS50011">
    <property type="entry name" value="PROTEIN_KINASE_DOM"/>
    <property type="match status" value="1"/>
</dbReference>
<dbReference type="InterPro" id="IPR011009">
    <property type="entry name" value="Kinase-like_dom_sf"/>
</dbReference>
<gene>
    <name evidence="3" type="ORF">DFH08DRAFT_137466</name>
</gene>
<dbReference type="PANTHER" id="PTHR44329">
    <property type="entry name" value="SERINE/THREONINE-PROTEIN KINASE TNNI3K-RELATED"/>
    <property type="match status" value="1"/>
</dbReference>
<organism evidence="3 4">
    <name type="scientific">Mycena albidolilacea</name>
    <dbReference type="NCBI Taxonomy" id="1033008"/>
    <lineage>
        <taxon>Eukaryota</taxon>
        <taxon>Fungi</taxon>
        <taxon>Dikarya</taxon>
        <taxon>Basidiomycota</taxon>
        <taxon>Agaricomycotina</taxon>
        <taxon>Agaricomycetes</taxon>
        <taxon>Agaricomycetidae</taxon>
        <taxon>Agaricales</taxon>
        <taxon>Marasmiineae</taxon>
        <taxon>Mycenaceae</taxon>
        <taxon>Mycena</taxon>
    </lineage>
</organism>
<dbReference type="GO" id="GO:0004674">
    <property type="term" value="F:protein serine/threonine kinase activity"/>
    <property type="evidence" value="ECO:0007669"/>
    <property type="project" value="TreeGrafter"/>
</dbReference>
<dbReference type="InterPro" id="IPR000719">
    <property type="entry name" value="Prot_kinase_dom"/>
</dbReference>
<accession>A0AAD7ET10</accession>
<evidence type="ECO:0000256" key="1">
    <source>
        <dbReference type="SAM" id="Phobius"/>
    </source>
</evidence>
<keyword evidence="1" id="KW-0812">Transmembrane</keyword>
<keyword evidence="3" id="KW-0808">Transferase</keyword>
<name>A0AAD7ET10_9AGAR</name>
<keyword evidence="3" id="KW-0418">Kinase</keyword>
<reference evidence="3" key="1">
    <citation type="submission" date="2023-03" db="EMBL/GenBank/DDBJ databases">
        <title>Massive genome expansion in bonnet fungi (Mycena s.s.) driven by repeated elements and novel gene families across ecological guilds.</title>
        <authorList>
            <consortium name="Lawrence Berkeley National Laboratory"/>
            <person name="Harder C.B."/>
            <person name="Miyauchi S."/>
            <person name="Viragh M."/>
            <person name="Kuo A."/>
            <person name="Thoen E."/>
            <person name="Andreopoulos B."/>
            <person name="Lu D."/>
            <person name="Skrede I."/>
            <person name="Drula E."/>
            <person name="Henrissat B."/>
            <person name="Morin E."/>
            <person name="Kohler A."/>
            <person name="Barry K."/>
            <person name="LaButti K."/>
            <person name="Morin E."/>
            <person name="Salamov A."/>
            <person name="Lipzen A."/>
            <person name="Mereny Z."/>
            <person name="Hegedus B."/>
            <person name="Baldrian P."/>
            <person name="Stursova M."/>
            <person name="Weitz H."/>
            <person name="Taylor A."/>
            <person name="Grigoriev I.V."/>
            <person name="Nagy L.G."/>
            <person name="Martin F."/>
            <person name="Kauserud H."/>
        </authorList>
    </citation>
    <scope>NUCLEOTIDE SEQUENCE</scope>
    <source>
        <strain evidence="3">CBHHK002</strain>
    </source>
</reference>
<dbReference type="Pfam" id="PF07714">
    <property type="entry name" value="PK_Tyr_Ser-Thr"/>
    <property type="match status" value="1"/>
</dbReference>
<sequence>MHYERETLQRTSSLLCEEAKIWSRLQHPNILSFLGIALNLGLSPAIVTPLCTAGPVAMYIRQGQLGTKERFKMTVGVAKGLSYLHSENIVHGNL</sequence>
<proteinExistence type="predicted"/>
<feature type="domain" description="Protein kinase" evidence="2">
    <location>
        <begin position="1"/>
        <end position="94"/>
    </location>
</feature>
<evidence type="ECO:0000313" key="3">
    <source>
        <dbReference type="EMBL" id="KAJ7349179.1"/>
    </source>
</evidence>
<evidence type="ECO:0000313" key="4">
    <source>
        <dbReference type="Proteomes" id="UP001218218"/>
    </source>
</evidence>
<dbReference type="GO" id="GO:0005524">
    <property type="term" value="F:ATP binding"/>
    <property type="evidence" value="ECO:0007669"/>
    <property type="project" value="InterPro"/>
</dbReference>
<dbReference type="InterPro" id="IPR051681">
    <property type="entry name" value="Ser/Thr_Kinases-Pseudokinases"/>
</dbReference>
<dbReference type="InterPro" id="IPR001245">
    <property type="entry name" value="Ser-Thr/Tyr_kinase_cat_dom"/>
</dbReference>
<protein>
    <submittedName>
        <fullName evidence="3">Kinase-like domain-containing protein</fullName>
    </submittedName>
</protein>
<feature type="transmembrane region" description="Helical" evidence="1">
    <location>
        <begin position="30"/>
        <end position="60"/>
    </location>
</feature>
<evidence type="ECO:0000259" key="2">
    <source>
        <dbReference type="PROSITE" id="PS50011"/>
    </source>
</evidence>
<dbReference type="Gene3D" id="1.10.510.10">
    <property type="entry name" value="Transferase(Phosphotransferase) domain 1"/>
    <property type="match status" value="1"/>
</dbReference>
<dbReference type="EMBL" id="JARIHO010000016">
    <property type="protein sequence ID" value="KAJ7349179.1"/>
    <property type="molecule type" value="Genomic_DNA"/>
</dbReference>
<dbReference type="Proteomes" id="UP001218218">
    <property type="component" value="Unassembled WGS sequence"/>
</dbReference>
<keyword evidence="1" id="KW-1133">Transmembrane helix</keyword>
<dbReference type="AlphaFoldDB" id="A0AAD7ET10"/>